<protein>
    <recommendedName>
        <fullName evidence="6">FAD-binding PCMH-type domain-containing protein</fullName>
    </recommendedName>
</protein>
<dbReference type="Proteomes" id="UP001049176">
    <property type="component" value="Chromosome 6"/>
</dbReference>
<evidence type="ECO:0000256" key="4">
    <source>
        <dbReference type="ARBA" id="ARBA00023002"/>
    </source>
</evidence>
<dbReference type="PROSITE" id="PS51387">
    <property type="entry name" value="FAD_PCMH"/>
    <property type="match status" value="1"/>
</dbReference>
<evidence type="ECO:0000256" key="1">
    <source>
        <dbReference type="ARBA" id="ARBA00005466"/>
    </source>
</evidence>
<evidence type="ECO:0000259" key="6">
    <source>
        <dbReference type="PROSITE" id="PS51387"/>
    </source>
</evidence>
<dbReference type="KEGG" id="more:E1B28_009558"/>
<dbReference type="SUPFAM" id="SSF56176">
    <property type="entry name" value="FAD-binding/transporter-associated domain-like"/>
    <property type="match status" value="1"/>
</dbReference>
<keyword evidence="5" id="KW-0732">Signal</keyword>
<name>A0A9P7USR4_9AGAR</name>
<keyword evidence="2" id="KW-0285">Flavoprotein</keyword>
<dbReference type="Gene3D" id="3.30.465.10">
    <property type="match status" value="1"/>
</dbReference>
<evidence type="ECO:0000256" key="3">
    <source>
        <dbReference type="ARBA" id="ARBA00022827"/>
    </source>
</evidence>
<proteinExistence type="inferred from homology"/>
<dbReference type="InterPro" id="IPR016166">
    <property type="entry name" value="FAD-bd_PCMH"/>
</dbReference>
<keyword evidence="4" id="KW-0560">Oxidoreductase</keyword>
<dbReference type="InterPro" id="IPR016169">
    <property type="entry name" value="FAD-bd_PCMH_sub2"/>
</dbReference>
<dbReference type="InterPro" id="IPR006094">
    <property type="entry name" value="Oxid_FAD_bind_N"/>
</dbReference>
<organism evidence="7 8">
    <name type="scientific">Marasmius oreades</name>
    <name type="common">fairy-ring Marasmius</name>
    <dbReference type="NCBI Taxonomy" id="181124"/>
    <lineage>
        <taxon>Eukaryota</taxon>
        <taxon>Fungi</taxon>
        <taxon>Dikarya</taxon>
        <taxon>Basidiomycota</taxon>
        <taxon>Agaricomycotina</taxon>
        <taxon>Agaricomycetes</taxon>
        <taxon>Agaricomycetidae</taxon>
        <taxon>Agaricales</taxon>
        <taxon>Marasmiineae</taxon>
        <taxon>Marasmiaceae</taxon>
        <taxon>Marasmius</taxon>
    </lineage>
</organism>
<accession>A0A9P7USR4</accession>
<dbReference type="PANTHER" id="PTHR42973:SF13">
    <property type="entry name" value="FAD-BINDING PCMH-TYPE DOMAIN-CONTAINING PROTEIN"/>
    <property type="match status" value="1"/>
</dbReference>
<evidence type="ECO:0000256" key="5">
    <source>
        <dbReference type="SAM" id="SignalP"/>
    </source>
</evidence>
<sequence length="509" mass="56285">MVLLRQLLLLLPSVYLGASAQDRAQSVFVNSGSACCDALRAKLPSIVFARGTPEYNTRLTTYYSLQQQELSPTCTVRPNSASDVSLIVKIAKDSQCPFAVASGGHMAWKGSSNINEGFVVDLRRMNQVDVSTEDQTVKLGPGSNWQEVYKVMTPYNVSTAGARINAVGVGGYLLGGGIAFASVDKGFGADNVYNYEAVLSDGRIVEANKETNSDLFWALKLAGTNYAIVTRFDMYIYSSPTMWGAVTVYPFTKPTTSELFAQFEKYVHDEENRKDMIAVLLNHNNGMDVALSAQTNLDSNPLARMSSAEPIMHAEKVGTTHDVVDQVIAHALESTARTAWYVLTTKANTDFFMDLHAMGETIFEHLKDRKGFTRTFSFQAFQKSYIEGAVHGPTYNALKRSNDDLVCVLNFNTWEDPADDAAMEEATAALGDWAEVEARKRGILDDFIYLNYADERQPVYERSVTPEDLDKMREIQAKYDSDGTFEKFWKGGFKIPKKGSAGATGHDEL</sequence>
<dbReference type="EMBL" id="CM032186">
    <property type="protein sequence ID" value="KAG7090439.1"/>
    <property type="molecule type" value="Genomic_DNA"/>
</dbReference>
<comment type="similarity">
    <text evidence="1">Belongs to the oxygen-dependent FAD-linked oxidoreductase family.</text>
</comment>
<reference evidence="7" key="1">
    <citation type="journal article" date="2021" name="Genome Biol. Evol.">
        <title>The assembled and annotated genome of the fairy-ring fungus Marasmius oreades.</title>
        <authorList>
            <person name="Hiltunen M."/>
            <person name="Ament-Velasquez S.L."/>
            <person name="Johannesson H."/>
        </authorList>
    </citation>
    <scope>NUCLEOTIDE SEQUENCE</scope>
    <source>
        <strain evidence="7">03SP1</strain>
    </source>
</reference>
<dbReference type="GO" id="GO:0071949">
    <property type="term" value="F:FAD binding"/>
    <property type="evidence" value="ECO:0007669"/>
    <property type="project" value="InterPro"/>
</dbReference>
<keyword evidence="8" id="KW-1185">Reference proteome</keyword>
<dbReference type="RefSeq" id="XP_043006909.1">
    <property type="nucleotide sequence ID" value="XM_043154454.1"/>
</dbReference>
<dbReference type="AlphaFoldDB" id="A0A9P7USR4"/>
<evidence type="ECO:0000256" key="2">
    <source>
        <dbReference type="ARBA" id="ARBA00022630"/>
    </source>
</evidence>
<dbReference type="GeneID" id="66078634"/>
<dbReference type="InterPro" id="IPR050416">
    <property type="entry name" value="FAD-linked_Oxidoreductase"/>
</dbReference>
<dbReference type="Pfam" id="PF01565">
    <property type="entry name" value="FAD_binding_4"/>
    <property type="match status" value="1"/>
</dbReference>
<gene>
    <name evidence="7" type="ORF">E1B28_009558</name>
</gene>
<dbReference type="PANTHER" id="PTHR42973">
    <property type="entry name" value="BINDING OXIDOREDUCTASE, PUTATIVE (AFU_ORTHOLOGUE AFUA_1G17690)-RELATED"/>
    <property type="match status" value="1"/>
</dbReference>
<feature type="domain" description="FAD-binding PCMH-type" evidence="6">
    <location>
        <begin position="68"/>
        <end position="239"/>
    </location>
</feature>
<feature type="signal peptide" evidence="5">
    <location>
        <begin position="1"/>
        <end position="20"/>
    </location>
</feature>
<dbReference type="OrthoDB" id="2151789at2759"/>
<evidence type="ECO:0000313" key="7">
    <source>
        <dbReference type="EMBL" id="KAG7090439.1"/>
    </source>
</evidence>
<dbReference type="InterPro" id="IPR036318">
    <property type="entry name" value="FAD-bd_PCMH-like_sf"/>
</dbReference>
<evidence type="ECO:0000313" key="8">
    <source>
        <dbReference type="Proteomes" id="UP001049176"/>
    </source>
</evidence>
<feature type="chain" id="PRO_5040287696" description="FAD-binding PCMH-type domain-containing protein" evidence="5">
    <location>
        <begin position="21"/>
        <end position="509"/>
    </location>
</feature>
<dbReference type="GO" id="GO:0016491">
    <property type="term" value="F:oxidoreductase activity"/>
    <property type="evidence" value="ECO:0007669"/>
    <property type="project" value="UniProtKB-KW"/>
</dbReference>
<dbReference type="PROSITE" id="PS51257">
    <property type="entry name" value="PROKAR_LIPOPROTEIN"/>
    <property type="match status" value="1"/>
</dbReference>
<keyword evidence="3" id="KW-0274">FAD</keyword>
<comment type="caution">
    <text evidence="7">The sequence shown here is derived from an EMBL/GenBank/DDBJ whole genome shotgun (WGS) entry which is preliminary data.</text>
</comment>